<comment type="caution">
    <text evidence="2">The sequence shown here is derived from an EMBL/GenBank/DDBJ whole genome shotgun (WGS) entry which is preliminary data.</text>
</comment>
<dbReference type="Proteomes" id="UP001266305">
    <property type="component" value="Unassembled WGS sequence"/>
</dbReference>
<gene>
    <name evidence="2" type="ORF">P7K49_027797</name>
</gene>
<reference evidence="2 3" key="1">
    <citation type="submission" date="2023-05" db="EMBL/GenBank/DDBJ databases">
        <title>B98-5 Cell Line De Novo Hybrid Assembly: An Optical Mapping Approach.</title>
        <authorList>
            <person name="Kananen K."/>
            <person name="Auerbach J.A."/>
            <person name="Kautto E."/>
            <person name="Blachly J.S."/>
        </authorList>
    </citation>
    <scope>NUCLEOTIDE SEQUENCE [LARGE SCALE GENOMIC DNA]</scope>
    <source>
        <strain evidence="2">B95-8</strain>
        <tissue evidence="2">Cell line</tissue>
    </source>
</reference>
<evidence type="ECO:0000313" key="2">
    <source>
        <dbReference type="EMBL" id="KAK2094059.1"/>
    </source>
</evidence>
<accession>A0ABQ9UB79</accession>
<keyword evidence="1" id="KW-0732">Signal</keyword>
<feature type="chain" id="PRO_5045437001" evidence="1">
    <location>
        <begin position="29"/>
        <end position="371"/>
    </location>
</feature>
<dbReference type="EMBL" id="JASSZA010000014">
    <property type="protein sequence ID" value="KAK2094059.1"/>
    <property type="molecule type" value="Genomic_DNA"/>
</dbReference>
<sequence length="371" mass="39856">MSVPYAVHHQALCLVLVMLSTMTLTKEALIIQSQPDDDEGVHPRPVSGQTALQGGCNSAPFTSTSICCGQALGHLIYKPRFMADGSTVCTAAAQPFNYLVDSEPHTPLSTTQERQPSCPANITPIVEEPLCPANIPPNVEQSPCPANIPPNVEQSPCPANIPPNVEQSPCPANISPNVEQSPCPANILPDVERSPCPANIPPDVEQSPCPANIPPNVEQSPCPANVTPNVKQLPCRANTTSNVEQPLSPVSIPPTYSIQQTSHLMWNAPHVQQTSYLMWNEVDVGAQDLQTWTWGSKVYRRGPGGPGFTNLDLGVRVASDTHAGHVPHVLLMLPARLTHAAFSASFRYRLAKTSKDQTSNTLQSAFNLLSD</sequence>
<evidence type="ECO:0000313" key="3">
    <source>
        <dbReference type="Proteomes" id="UP001266305"/>
    </source>
</evidence>
<name>A0ABQ9UB79_SAGOE</name>
<keyword evidence="3" id="KW-1185">Reference proteome</keyword>
<proteinExistence type="predicted"/>
<feature type="signal peptide" evidence="1">
    <location>
        <begin position="1"/>
        <end position="28"/>
    </location>
</feature>
<organism evidence="2 3">
    <name type="scientific">Saguinus oedipus</name>
    <name type="common">Cotton-top tamarin</name>
    <name type="synonym">Oedipomidas oedipus</name>
    <dbReference type="NCBI Taxonomy" id="9490"/>
    <lineage>
        <taxon>Eukaryota</taxon>
        <taxon>Metazoa</taxon>
        <taxon>Chordata</taxon>
        <taxon>Craniata</taxon>
        <taxon>Vertebrata</taxon>
        <taxon>Euteleostomi</taxon>
        <taxon>Mammalia</taxon>
        <taxon>Eutheria</taxon>
        <taxon>Euarchontoglires</taxon>
        <taxon>Primates</taxon>
        <taxon>Haplorrhini</taxon>
        <taxon>Platyrrhini</taxon>
        <taxon>Cebidae</taxon>
        <taxon>Callitrichinae</taxon>
        <taxon>Saguinus</taxon>
    </lineage>
</organism>
<evidence type="ECO:0000256" key="1">
    <source>
        <dbReference type="SAM" id="SignalP"/>
    </source>
</evidence>
<protein>
    <submittedName>
        <fullName evidence="2">Uncharacterized protein</fullName>
    </submittedName>
</protein>